<protein>
    <submittedName>
        <fullName evidence="3">FecR family protein</fullName>
    </submittedName>
</protein>
<name>A0A4Z0NVT7_9HYPH</name>
<dbReference type="OrthoDB" id="636724at2"/>
<dbReference type="Gene3D" id="2.60.120.1440">
    <property type="match status" value="1"/>
</dbReference>
<evidence type="ECO:0000259" key="2">
    <source>
        <dbReference type="Pfam" id="PF16220"/>
    </source>
</evidence>
<comment type="caution">
    <text evidence="3">The sequence shown here is derived from an EMBL/GenBank/DDBJ whole genome shotgun (WGS) entry which is preliminary data.</text>
</comment>
<dbReference type="PANTHER" id="PTHR30273">
    <property type="entry name" value="PERIPLASMIC SIGNAL SENSOR AND SIGMA FACTOR ACTIVATOR FECR-RELATED"/>
    <property type="match status" value="1"/>
</dbReference>
<organism evidence="3 4">
    <name type="scientific">Methylobacterium nonmethylotrophicum</name>
    <dbReference type="NCBI Taxonomy" id="1141884"/>
    <lineage>
        <taxon>Bacteria</taxon>
        <taxon>Pseudomonadati</taxon>
        <taxon>Pseudomonadota</taxon>
        <taxon>Alphaproteobacteria</taxon>
        <taxon>Hyphomicrobiales</taxon>
        <taxon>Methylobacteriaceae</taxon>
        <taxon>Methylobacterium</taxon>
    </lineage>
</organism>
<evidence type="ECO:0000259" key="1">
    <source>
        <dbReference type="Pfam" id="PF04773"/>
    </source>
</evidence>
<feature type="domain" description="FecR protein" evidence="1">
    <location>
        <begin position="116"/>
        <end position="208"/>
    </location>
</feature>
<dbReference type="InterPro" id="IPR006860">
    <property type="entry name" value="FecR"/>
</dbReference>
<proteinExistence type="predicted"/>
<dbReference type="InterPro" id="IPR032623">
    <property type="entry name" value="FecR_N"/>
</dbReference>
<dbReference type="PIRSF" id="PIRSF018266">
    <property type="entry name" value="FecR"/>
    <property type="match status" value="1"/>
</dbReference>
<evidence type="ECO:0000313" key="3">
    <source>
        <dbReference type="EMBL" id="TGE01152.1"/>
    </source>
</evidence>
<dbReference type="Pfam" id="PF04773">
    <property type="entry name" value="FecR"/>
    <property type="match status" value="1"/>
</dbReference>
<feature type="domain" description="FecR N-terminal" evidence="2">
    <location>
        <begin position="21"/>
        <end position="63"/>
    </location>
</feature>
<reference evidence="3 4" key="1">
    <citation type="submission" date="2019-04" db="EMBL/GenBank/DDBJ databases">
        <authorList>
            <person name="Feng G."/>
            <person name="Zhu H."/>
        </authorList>
    </citation>
    <scope>NUCLEOTIDE SEQUENCE [LARGE SCALE GENOMIC DNA]</scope>
    <source>
        <strain evidence="3 4">6HR-1</strain>
    </source>
</reference>
<dbReference type="AlphaFoldDB" id="A0A4Z0NVT7"/>
<dbReference type="PANTHER" id="PTHR30273:SF2">
    <property type="entry name" value="PROTEIN FECR"/>
    <property type="match status" value="1"/>
</dbReference>
<keyword evidence="4" id="KW-1185">Reference proteome</keyword>
<dbReference type="EMBL" id="SRLB01000004">
    <property type="protein sequence ID" value="TGE01152.1"/>
    <property type="molecule type" value="Genomic_DNA"/>
</dbReference>
<gene>
    <name evidence="3" type="ORF">EU555_06005</name>
</gene>
<dbReference type="Pfam" id="PF16220">
    <property type="entry name" value="DUF4880"/>
    <property type="match status" value="1"/>
</dbReference>
<accession>A0A4Z0NVT7</accession>
<dbReference type="Proteomes" id="UP000297535">
    <property type="component" value="Unassembled WGS sequence"/>
</dbReference>
<dbReference type="RefSeq" id="WP_135413756.1">
    <property type="nucleotide sequence ID" value="NZ_SRLB01000004.1"/>
</dbReference>
<dbReference type="GO" id="GO:0016989">
    <property type="term" value="F:sigma factor antagonist activity"/>
    <property type="evidence" value="ECO:0007669"/>
    <property type="project" value="TreeGrafter"/>
</dbReference>
<dbReference type="InterPro" id="IPR012373">
    <property type="entry name" value="Ferrdict_sens_TM"/>
</dbReference>
<sequence length="322" mass="33858">MAISEGTDAPDGPDAEDPVDEAAAGWVVRLASSDATEADRAAFDAWLAADPVHAASYAEMEALWRRLGHLPEPLPGPSPEARTRRIPKGPAGLAAILVLGATLADQSGLADRWRADLWSRTGEVAHATLADGSRVDLNTGTALALRFTGTERRVQLLRGEAVFDVAREPGRPFIVEGGGLEVRALGTVFVVRADGAGRPVGVAEGRVEVTAAGRQLRVSAGEAIAREDGAVPTIVKADVGRATAWRDGRLVVSGERLSDVLAEFARYRRGRIVLLDARAGERRVTGAFDLRNTDDALAAVASALGLRVTHVTPLLVLVGSPL</sequence>
<evidence type="ECO:0000313" key="4">
    <source>
        <dbReference type="Proteomes" id="UP000297535"/>
    </source>
</evidence>